<evidence type="ECO:0000313" key="2">
    <source>
        <dbReference type="EMBL" id="GIU40858.1"/>
    </source>
</evidence>
<dbReference type="EMBL" id="BPEU01000013">
    <property type="protein sequence ID" value="GIU40858.1"/>
    <property type="molecule type" value="Genomic_DNA"/>
</dbReference>
<keyword evidence="3" id="KW-1185">Reference proteome</keyword>
<feature type="compositionally biased region" description="Low complexity" evidence="1">
    <location>
        <begin position="11"/>
        <end position="20"/>
    </location>
</feature>
<dbReference type="Proteomes" id="UP000773469">
    <property type="component" value="Unassembled WGS sequence"/>
</dbReference>
<organism evidence="2 3">
    <name type="scientific">Shewanella colwelliana</name>
    <name type="common">Alteromonas colwelliana</name>
    <dbReference type="NCBI Taxonomy" id="23"/>
    <lineage>
        <taxon>Bacteria</taxon>
        <taxon>Pseudomonadati</taxon>
        <taxon>Pseudomonadota</taxon>
        <taxon>Gammaproteobacteria</taxon>
        <taxon>Alteromonadales</taxon>
        <taxon>Shewanellaceae</taxon>
        <taxon>Shewanella</taxon>
    </lineage>
</organism>
<evidence type="ECO:0000313" key="3">
    <source>
        <dbReference type="Proteomes" id="UP000773469"/>
    </source>
</evidence>
<reference evidence="2 3" key="1">
    <citation type="submission" date="2021-05" db="EMBL/GenBank/DDBJ databases">
        <title>Molecular characterization for Shewanella algae harboring chromosomal blaOXA-55-like strains isolated from clinical and environment sample.</title>
        <authorList>
            <person name="Ohama Y."/>
            <person name="Aoki K."/>
            <person name="Harada S."/>
            <person name="Moriya K."/>
            <person name="Ishii Y."/>
            <person name="Tateda K."/>
        </authorList>
    </citation>
    <scope>NUCLEOTIDE SEQUENCE [LARGE SCALE GENOMIC DNA]</scope>
    <source>
        <strain evidence="2 3">MBTL60-118</strain>
    </source>
</reference>
<sequence length="65" mass="6862">MKNAREGANKSSHSSGFDASDSSRHATEGMAGCPRRPAEVEYVAIKAPQGEAYSGICYVTVLAKD</sequence>
<feature type="region of interest" description="Disordered" evidence="1">
    <location>
        <begin position="1"/>
        <end position="34"/>
    </location>
</feature>
<gene>
    <name evidence="2" type="ORF">TUM3794_19750</name>
</gene>
<name>A0ABQ4P071_SHECO</name>
<protein>
    <submittedName>
        <fullName evidence="2">Uncharacterized protein</fullName>
    </submittedName>
</protein>
<proteinExistence type="predicted"/>
<comment type="caution">
    <text evidence="2">The sequence shown here is derived from an EMBL/GenBank/DDBJ whole genome shotgun (WGS) entry which is preliminary data.</text>
</comment>
<evidence type="ECO:0000256" key="1">
    <source>
        <dbReference type="SAM" id="MobiDB-lite"/>
    </source>
</evidence>
<accession>A0ABQ4P071</accession>